<dbReference type="PROSITE" id="PS50071">
    <property type="entry name" value="HOMEOBOX_2"/>
    <property type="match status" value="1"/>
</dbReference>
<dbReference type="EMBL" id="JAEUBD010000095">
    <property type="protein sequence ID" value="KAH3677940.1"/>
    <property type="molecule type" value="Genomic_DNA"/>
</dbReference>
<evidence type="ECO:0000256" key="4">
    <source>
        <dbReference type="PROSITE-ProRule" id="PRU00108"/>
    </source>
</evidence>
<dbReference type="GO" id="GO:0005634">
    <property type="term" value="C:nucleus"/>
    <property type="evidence" value="ECO:0007669"/>
    <property type="project" value="UniProtKB-SubCell"/>
</dbReference>
<dbReference type="SMART" id="SM00389">
    <property type="entry name" value="HOX"/>
    <property type="match status" value="1"/>
</dbReference>
<dbReference type="PANTHER" id="PTHR11850">
    <property type="entry name" value="HOMEOBOX PROTEIN TRANSCRIPTION FACTORS"/>
    <property type="match status" value="1"/>
</dbReference>
<organism evidence="7 8">
    <name type="scientific">Ogataea polymorpha</name>
    <dbReference type="NCBI Taxonomy" id="460523"/>
    <lineage>
        <taxon>Eukaryota</taxon>
        <taxon>Fungi</taxon>
        <taxon>Dikarya</taxon>
        <taxon>Ascomycota</taxon>
        <taxon>Saccharomycotina</taxon>
        <taxon>Pichiomycetes</taxon>
        <taxon>Pichiales</taxon>
        <taxon>Pichiaceae</taxon>
        <taxon>Ogataea</taxon>
    </lineage>
</organism>
<keyword evidence="2 4" id="KW-0371">Homeobox</keyword>
<keyword evidence="8" id="KW-1185">Reference proteome</keyword>
<reference evidence="7" key="1">
    <citation type="journal article" date="2021" name="Open Biol.">
        <title>Shared evolutionary footprints suggest mitochondrial oxidative damage underlies multiple complex I losses in fungi.</title>
        <authorList>
            <person name="Schikora-Tamarit M.A."/>
            <person name="Marcet-Houben M."/>
            <person name="Nosek J."/>
            <person name="Gabaldon T."/>
        </authorList>
    </citation>
    <scope>NUCLEOTIDE SEQUENCE</scope>
    <source>
        <strain evidence="7">NCAIM Y.01608</strain>
    </source>
</reference>
<evidence type="ECO:0000259" key="6">
    <source>
        <dbReference type="PROSITE" id="PS50071"/>
    </source>
</evidence>
<evidence type="ECO:0000256" key="3">
    <source>
        <dbReference type="ARBA" id="ARBA00023242"/>
    </source>
</evidence>
<dbReference type="Proteomes" id="UP000788993">
    <property type="component" value="Unassembled WGS sequence"/>
</dbReference>
<dbReference type="CDD" id="cd00086">
    <property type="entry name" value="homeodomain"/>
    <property type="match status" value="1"/>
</dbReference>
<evidence type="ECO:0000313" key="7">
    <source>
        <dbReference type="EMBL" id="KAH3677940.1"/>
    </source>
</evidence>
<evidence type="ECO:0000256" key="1">
    <source>
        <dbReference type="ARBA" id="ARBA00023125"/>
    </source>
</evidence>
<reference evidence="7" key="2">
    <citation type="submission" date="2021-01" db="EMBL/GenBank/DDBJ databases">
        <authorList>
            <person name="Schikora-Tamarit M.A."/>
        </authorList>
    </citation>
    <scope>NUCLEOTIDE SEQUENCE</scope>
    <source>
        <strain evidence="7">NCAIM Y.01608</strain>
    </source>
</reference>
<keyword evidence="1 4" id="KW-0238">DNA-binding</keyword>
<feature type="region of interest" description="Disordered" evidence="5">
    <location>
        <begin position="108"/>
        <end position="151"/>
    </location>
</feature>
<dbReference type="Pfam" id="PF05920">
    <property type="entry name" value="Homeobox_KN"/>
    <property type="match status" value="1"/>
</dbReference>
<accession>A0A9P8PUP3</accession>
<dbReference type="GO" id="GO:0003677">
    <property type="term" value="F:DNA binding"/>
    <property type="evidence" value="ECO:0007669"/>
    <property type="project" value="UniProtKB-UniRule"/>
</dbReference>
<keyword evidence="3 4" id="KW-0539">Nucleus</keyword>
<dbReference type="InterPro" id="IPR008422">
    <property type="entry name" value="KN_HD"/>
</dbReference>
<proteinExistence type="predicted"/>
<gene>
    <name evidence="7" type="ORF">OGATHE_000595</name>
</gene>
<feature type="domain" description="Homeobox" evidence="6">
    <location>
        <begin position="146"/>
        <end position="209"/>
    </location>
</feature>
<dbReference type="Gene3D" id="1.10.10.60">
    <property type="entry name" value="Homeodomain-like"/>
    <property type="match status" value="1"/>
</dbReference>
<dbReference type="AlphaFoldDB" id="A0A9P8PUP3"/>
<dbReference type="InterPro" id="IPR001356">
    <property type="entry name" value="HD"/>
</dbReference>
<evidence type="ECO:0000256" key="5">
    <source>
        <dbReference type="SAM" id="MobiDB-lite"/>
    </source>
</evidence>
<comment type="subcellular location">
    <subcellularLocation>
        <location evidence="4">Nucleus</location>
    </subcellularLocation>
</comment>
<dbReference type="SUPFAM" id="SSF46689">
    <property type="entry name" value="Homeodomain-like"/>
    <property type="match status" value="1"/>
</dbReference>
<comment type="caution">
    <text evidence="7">The sequence shown here is derived from an EMBL/GenBank/DDBJ whole genome shotgun (WGS) entry which is preliminary data.</text>
</comment>
<feature type="DNA-binding region" description="Homeobox" evidence="4">
    <location>
        <begin position="148"/>
        <end position="210"/>
    </location>
</feature>
<protein>
    <recommendedName>
        <fullName evidence="6">Homeobox domain-containing protein</fullName>
    </recommendedName>
</protein>
<feature type="region of interest" description="Disordered" evidence="5">
    <location>
        <begin position="1"/>
        <end position="25"/>
    </location>
</feature>
<sequence>MEVSSLINKQYADPQRLTPPSSPYDSLPALRVQLPSIKRILDSSVLDSINKFPLQNYDPSAMPILPSPVQQFPYSPLSSRSSSFSSVLEYQLPPPLVTHRSLPHLSFPRRSLTEPASPGQPSAAARSDSEYNAPVCPSSDSDCGAKYSKKKRSNLPKKTTVILLNWLNDNLEHPYPNSKEKMELVAKTGLTNQQLSNWFINARRRKIQLLRELKSNSTTV</sequence>
<dbReference type="InterPro" id="IPR050224">
    <property type="entry name" value="TALE_homeobox"/>
</dbReference>
<dbReference type="InterPro" id="IPR009057">
    <property type="entry name" value="Homeodomain-like_sf"/>
</dbReference>
<evidence type="ECO:0000313" key="8">
    <source>
        <dbReference type="Proteomes" id="UP000788993"/>
    </source>
</evidence>
<name>A0A9P8PUP3_9ASCO</name>
<dbReference type="GO" id="GO:0006355">
    <property type="term" value="P:regulation of DNA-templated transcription"/>
    <property type="evidence" value="ECO:0007669"/>
    <property type="project" value="InterPro"/>
</dbReference>
<evidence type="ECO:0000256" key="2">
    <source>
        <dbReference type="ARBA" id="ARBA00023155"/>
    </source>
</evidence>